<evidence type="ECO:0000256" key="3">
    <source>
        <dbReference type="ARBA" id="ARBA00022475"/>
    </source>
</evidence>
<dbReference type="InterPro" id="IPR000390">
    <property type="entry name" value="Small_drug/metabolite_transptr"/>
</dbReference>
<dbReference type="RefSeq" id="WP_091241733.1">
    <property type="nucleotide sequence ID" value="NZ_FNIR01000003.1"/>
</dbReference>
<organism evidence="9 10">
    <name type="scientific">Klenkia soli</name>
    <dbReference type="NCBI Taxonomy" id="1052260"/>
    <lineage>
        <taxon>Bacteria</taxon>
        <taxon>Bacillati</taxon>
        <taxon>Actinomycetota</taxon>
        <taxon>Actinomycetes</taxon>
        <taxon>Geodermatophilales</taxon>
        <taxon>Geodermatophilaceae</taxon>
        <taxon>Klenkia</taxon>
    </lineage>
</organism>
<evidence type="ECO:0000256" key="1">
    <source>
        <dbReference type="ARBA" id="ARBA00004651"/>
    </source>
</evidence>
<keyword evidence="6 8" id="KW-0472">Membrane</keyword>
<sequence>MGYVFLAAAIVSEVAATLSLRKAAHGSRRWYIPVVIGYLVAFTMLALVLAEGIGLGVAYGIWAAAGVAMTAVATKFLFGEPFTKLMAAGIAAIVAGVLLIELGAAH</sequence>
<keyword evidence="4 7" id="KW-0812">Transmembrane</keyword>
<gene>
    <name evidence="9" type="ORF">SAMN05660199_01321</name>
</gene>
<reference evidence="10" key="1">
    <citation type="submission" date="2016-10" db="EMBL/GenBank/DDBJ databases">
        <authorList>
            <person name="Varghese N."/>
            <person name="Submissions S."/>
        </authorList>
    </citation>
    <scope>NUCLEOTIDE SEQUENCE [LARGE SCALE GENOMIC DNA]</scope>
    <source>
        <strain evidence="10">DSM 45843</strain>
    </source>
</reference>
<dbReference type="Proteomes" id="UP000199088">
    <property type="component" value="Unassembled WGS sequence"/>
</dbReference>
<evidence type="ECO:0000256" key="5">
    <source>
        <dbReference type="ARBA" id="ARBA00022989"/>
    </source>
</evidence>
<dbReference type="GO" id="GO:0005886">
    <property type="term" value="C:plasma membrane"/>
    <property type="evidence" value="ECO:0007669"/>
    <property type="project" value="UniProtKB-SubCell"/>
</dbReference>
<keyword evidence="10" id="KW-1185">Reference proteome</keyword>
<keyword evidence="2" id="KW-0813">Transport</keyword>
<keyword evidence="5 8" id="KW-1133">Transmembrane helix</keyword>
<evidence type="ECO:0000256" key="7">
    <source>
        <dbReference type="RuleBase" id="RU003942"/>
    </source>
</evidence>
<dbReference type="PANTHER" id="PTHR30561:SF1">
    <property type="entry name" value="MULTIDRUG TRANSPORTER EMRE"/>
    <property type="match status" value="1"/>
</dbReference>
<keyword evidence="3" id="KW-1003">Cell membrane</keyword>
<dbReference type="InterPro" id="IPR045324">
    <property type="entry name" value="Small_multidrug_res"/>
</dbReference>
<accession>A0A1H0GR40</accession>
<dbReference type="Pfam" id="PF00893">
    <property type="entry name" value="Multi_Drug_Res"/>
    <property type="match status" value="1"/>
</dbReference>
<dbReference type="PANTHER" id="PTHR30561">
    <property type="entry name" value="SMR FAMILY PROTON-DEPENDENT DRUG EFFLUX TRANSPORTER SUGE"/>
    <property type="match status" value="1"/>
</dbReference>
<dbReference type="STRING" id="1052260.SAMN05660199_01321"/>
<dbReference type="SUPFAM" id="SSF103481">
    <property type="entry name" value="Multidrug resistance efflux transporter EmrE"/>
    <property type="match status" value="1"/>
</dbReference>
<comment type="subcellular location">
    <subcellularLocation>
        <location evidence="1 7">Cell membrane</location>
        <topology evidence="1 7">Multi-pass membrane protein</topology>
    </subcellularLocation>
</comment>
<dbReference type="OrthoDB" id="3175079at2"/>
<evidence type="ECO:0000313" key="9">
    <source>
        <dbReference type="EMBL" id="SDO09304.1"/>
    </source>
</evidence>
<feature type="transmembrane region" description="Helical" evidence="8">
    <location>
        <begin position="31"/>
        <end position="50"/>
    </location>
</feature>
<evidence type="ECO:0000256" key="4">
    <source>
        <dbReference type="ARBA" id="ARBA00022692"/>
    </source>
</evidence>
<evidence type="ECO:0000256" key="8">
    <source>
        <dbReference type="SAM" id="Phobius"/>
    </source>
</evidence>
<protein>
    <submittedName>
        <fullName evidence="9">Small multidrug resistance pump</fullName>
    </submittedName>
</protein>
<name>A0A1H0GR40_9ACTN</name>
<comment type="similarity">
    <text evidence="7">Belongs to the drug/metabolite transporter (DMT) superfamily. Small multidrug resistance (SMR) (TC 2.A.7.1) family.</text>
</comment>
<feature type="transmembrane region" description="Helical" evidence="8">
    <location>
        <begin position="85"/>
        <end position="105"/>
    </location>
</feature>
<feature type="transmembrane region" description="Helical" evidence="8">
    <location>
        <begin position="57"/>
        <end position="79"/>
    </location>
</feature>
<dbReference type="InterPro" id="IPR037185">
    <property type="entry name" value="EmrE-like"/>
</dbReference>
<dbReference type="GO" id="GO:0022857">
    <property type="term" value="F:transmembrane transporter activity"/>
    <property type="evidence" value="ECO:0007669"/>
    <property type="project" value="InterPro"/>
</dbReference>
<evidence type="ECO:0000256" key="2">
    <source>
        <dbReference type="ARBA" id="ARBA00022448"/>
    </source>
</evidence>
<dbReference type="EMBL" id="FNIR01000003">
    <property type="protein sequence ID" value="SDO09304.1"/>
    <property type="molecule type" value="Genomic_DNA"/>
</dbReference>
<dbReference type="Gene3D" id="1.10.3730.20">
    <property type="match status" value="1"/>
</dbReference>
<evidence type="ECO:0000313" key="10">
    <source>
        <dbReference type="Proteomes" id="UP000199088"/>
    </source>
</evidence>
<dbReference type="AlphaFoldDB" id="A0A1H0GR40"/>
<proteinExistence type="inferred from homology"/>
<evidence type="ECO:0000256" key="6">
    <source>
        <dbReference type="ARBA" id="ARBA00023136"/>
    </source>
</evidence>